<comment type="similarity">
    <text evidence="1">Belongs to the CvfB family.</text>
</comment>
<evidence type="ECO:0000313" key="4">
    <source>
        <dbReference type="Proteomes" id="UP001218246"/>
    </source>
</evidence>
<dbReference type="PANTHER" id="PTHR37296">
    <property type="entry name" value="CONSERVED VIRULENCE FACTOR B"/>
    <property type="match status" value="1"/>
</dbReference>
<reference evidence="3 4" key="1">
    <citation type="submission" date="2023-04" db="EMBL/GenBank/DDBJ databases">
        <title>Ectobacillus antri isolated from activated sludge.</title>
        <authorList>
            <person name="Yan P."/>
            <person name="Liu X."/>
        </authorList>
    </citation>
    <scope>NUCLEOTIDE SEQUENCE [LARGE SCALE GENOMIC DNA]</scope>
    <source>
        <strain evidence="3 4">C18H</strain>
    </source>
</reference>
<dbReference type="Pfam" id="PF21191">
    <property type="entry name" value="CvfB_1st"/>
    <property type="match status" value="1"/>
</dbReference>
<organism evidence="3 4">
    <name type="scientific">Ectobacillus antri</name>
    <dbReference type="NCBI Taxonomy" id="2486280"/>
    <lineage>
        <taxon>Bacteria</taxon>
        <taxon>Bacillati</taxon>
        <taxon>Bacillota</taxon>
        <taxon>Bacilli</taxon>
        <taxon>Bacillales</taxon>
        <taxon>Bacillaceae</taxon>
        <taxon>Ectobacillus</taxon>
    </lineage>
</organism>
<dbReference type="InterPro" id="IPR012340">
    <property type="entry name" value="NA-bd_OB-fold"/>
</dbReference>
<dbReference type="InterPro" id="IPR003029">
    <property type="entry name" value="S1_domain"/>
</dbReference>
<dbReference type="InterPro" id="IPR040764">
    <property type="entry name" value="CvfB_WH"/>
</dbReference>
<feature type="domain" description="S1 motif" evidence="2">
    <location>
        <begin position="3"/>
        <end position="63"/>
    </location>
</feature>
<proteinExistence type="inferred from homology"/>
<gene>
    <name evidence="3" type="ORF">P6P90_08245</name>
</gene>
<dbReference type="InterPro" id="IPR048587">
    <property type="entry name" value="CvfB_S1_3rd"/>
</dbReference>
<dbReference type="PIRSF" id="PIRSF012524">
    <property type="entry name" value="YitL_S1"/>
    <property type="match status" value="1"/>
</dbReference>
<feature type="domain" description="S1 motif" evidence="2">
    <location>
        <begin position="150"/>
        <end position="212"/>
    </location>
</feature>
<keyword evidence="4" id="KW-1185">Reference proteome</keyword>
<dbReference type="PANTHER" id="PTHR37296:SF1">
    <property type="entry name" value="CONSERVED VIRULENCE FACTOR B"/>
    <property type="match status" value="1"/>
</dbReference>
<dbReference type="Gene3D" id="1.10.10.10">
    <property type="entry name" value="Winged helix-like DNA-binding domain superfamily/Winged helix DNA-binding domain"/>
    <property type="match status" value="1"/>
</dbReference>
<dbReference type="InterPro" id="IPR048588">
    <property type="entry name" value="CvfB_S1_2nd"/>
</dbReference>
<protein>
    <submittedName>
        <fullName evidence="3">S1-like domain-containing RNA-binding protein</fullName>
    </submittedName>
</protein>
<sequence>MLQPGNVQMVTVLRETEIGYMVGYDTEEVFLHRNEVVGEIEEGDSIDVFLYFDHQGRLTATMKTPLVTTENYNWATVVKVLPRKGVFVDIGVSKDILMPHDELPGYRGVWPDEGDEVYCRLKVTGRGNLIALRATDDEIEDMMVEATPSMQNKNVSGRIYKTMHEGSAIFTDEHFIGFIHRTERKEEPRMGQRVSGRIINVKEDGTINVSLLPRKQEGMDADAQMIYEYMESRGGAMPFWDKSDPVDIQERFSISKAAFKRALGKLMKEEKIYQEEGWTYFKR</sequence>
<dbReference type="InterPro" id="IPR014464">
    <property type="entry name" value="CvfB_fam"/>
</dbReference>
<dbReference type="SMART" id="SM00316">
    <property type="entry name" value="S1"/>
    <property type="match status" value="3"/>
</dbReference>
<evidence type="ECO:0000256" key="1">
    <source>
        <dbReference type="PIRNR" id="PIRNR012524"/>
    </source>
</evidence>
<dbReference type="InterPro" id="IPR039566">
    <property type="entry name" value="CvfB_S1_st"/>
</dbReference>
<dbReference type="InterPro" id="IPR036388">
    <property type="entry name" value="WH-like_DNA-bd_sf"/>
</dbReference>
<name>A0ABT6H590_9BACI</name>
<feature type="domain" description="S1 motif" evidence="2">
    <location>
        <begin position="67"/>
        <end position="135"/>
    </location>
</feature>
<dbReference type="Pfam" id="PF13509">
    <property type="entry name" value="S1_2"/>
    <property type="match status" value="1"/>
</dbReference>
<dbReference type="Proteomes" id="UP001218246">
    <property type="component" value="Unassembled WGS sequence"/>
</dbReference>
<evidence type="ECO:0000313" key="3">
    <source>
        <dbReference type="EMBL" id="MDG5753963.1"/>
    </source>
</evidence>
<dbReference type="Pfam" id="PF21543">
    <property type="entry name" value="CvfB_2nd"/>
    <property type="match status" value="1"/>
</dbReference>
<comment type="caution">
    <text evidence="3">The sequence shown here is derived from an EMBL/GenBank/DDBJ whole genome shotgun (WGS) entry which is preliminary data.</text>
</comment>
<evidence type="ECO:0000259" key="2">
    <source>
        <dbReference type="SMART" id="SM00316"/>
    </source>
</evidence>
<dbReference type="Pfam" id="PF17783">
    <property type="entry name" value="WHD_CvfB"/>
    <property type="match status" value="1"/>
</dbReference>
<dbReference type="Gene3D" id="2.40.50.140">
    <property type="entry name" value="Nucleic acid-binding proteins"/>
    <property type="match status" value="2"/>
</dbReference>
<accession>A0ABT6H590</accession>
<dbReference type="RefSeq" id="WP_245999920.1">
    <property type="nucleotide sequence ID" value="NZ_JARRRY010000003.1"/>
</dbReference>
<dbReference type="EMBL" id="JARULN010000005">
    <property type="protein sequence ID" value="MDG5753963.1"/>
    <property type="molecule type" value="Genomic_DNA"/>
</dbReference>